<feature type="compositionally biased region" description="Polar residues" evidence="8">
    <location>
        <begin position="13"/>
        <end position="25"/>
    </location>
</feature>
<reference evidence="10" key="1">
    <citation type="journal article" date="2019" name="Int. J. Syst. Evol. Microbiol.">
        <title>The Global Catalogue of Microorganisms (GCM) 10K type strain sequencing project: providing services to taxonomists for standard genome sequencing and annotation.</title>
        <authorList>
            <consortium name="The Broad Institute Genomics Platform"/>
            <consortium name="The Broad Institute Genome Sequencing Center for Infectious Disease"/>
            <person name="Wu L."/>
            <person name="Ma J."/>
        </authorList>
    </citation>
    <scope>NUCLEOTIDE SEQUENCE [LARGE SCALE GENOMIC DNA]</scope>
    <source>
        <strain evidence="10">NBRC 108565</strain>
    </source>
</reference>
<feature type="transmembrane region" description="Helical" evidence="7">
    <location>
        <begin position="61"/>
        <end position="80"/>
    </location>
</feature>
<accession>A0ABN6XB83</accession>
<dbReference type="Pfam" id="PF06781">
    <property type="entry name" value="CrgA"/>
    <property type="match status" value="1"/>
</dbReference>
<keyword evidence="1 7" id="KW-1003">Cell membrane</keyword>
<keyword evidence="5 7" id="KW-0472">Membrane</keyword>
<proteinExistence type="inferred from homology"/>
<evidence type="ECO:0000313" key="9">
    <source>
        <dbReference type="EMBL" id="BDZ42081.1"/>
    </source>
</evidence>
<protein>
    <recommendedName>
        <fullName evidence="7">Cell division protein CrgA</fullName>
    </recommendedName>
</protein>
<keyword evidence="6 7" id="KW-0131">Cell cycle</keyword>
<dbReference type="EMBL" id="AP027729">
    <property type="protein sequence ID" value="BDZ42081.1"/>
    <property type="molecule type" value="Genomic_DNA"/>
</dbReference>
<evidence type="ECO:0000256" key="2">
    <source>
        <dbReference type="ARBA" id="ARBA00022618"/>
    </source>
</evidence>
<evidence type="ECO:0000256" key="3">
    <source>
        <dbReference type="ARBA" id="ARBA00022692"/>
    </source>
</evidence>
<feature type="region of interest" description="Disordered" evidence="8">
    <location>
        <begin position="1"/>
        <end position="25"/>
    </location>
</feature>
<sequence length="84" mass="9468">MPESKRRKKKSASTEPQTYKPESSNPRWLVPTMLSLMVAGLAWIVLFYLTSGRADLPLPFLGQWNLAVGFALIIAGFSLTTRWK</sequence>
<evidence type="ECO:0000313" key="10">
    <source>
        <dbReference type="Proteomes" id="UP001321475"/>
    </source>
</evidence>
<feature type="transmembrane region" description="Helical" evidence="7">
    <location>
        <begin position="28"/>
        <end position="49"/>
    </location>
</feature>
<name>A0ABN6XB83_9CELL</name>
<evidence type="ECO:0000256" key="7">
    <source>
        <dbReference type="HAMAP-Rule" id="MF_00631"/>
    </source>
</evidence>
<evidence type="ECO:0000256" key="5">
    <source>
        <dbReference type="ARBA" id="ARBA00023136"/>
    </source>
</evidence>
<evidence type="ECO:0000256" key="8">
    <source>
        <dbReference type="SAM" id="MobiDB-lite"/>
    </source>
</evidence>
<keyword evidence="2 7" id="KW-0132">Cell division</keyword>
<dbReference type="Proteomes" id="UP001321475">
    <property type="component" value="Chromosome"/>
</dbReference>
<dbReference type="HAMAP" id="MF_00631">
    <property type="entry name" value="CrgA"/>
    <property type="match status" value="1"/>
</dbReference>
<dbReference type="RefSeq" id="WP_286219116.1">
    <property type="nucleotide sequence ID" value="NZ_AP027729.1"/>
</dbReference>
<gene>
    <name evidence="7 9" type="primary">crgA</name>
    <name evidence="9" type="ORF">GCM10025865_13800</name>
</gene>
<keyword evidence="10" id="KW-1185">Reference proteome</keyword>
<feature type="compositionally biased region" description="Basic residues" evidence="8">
    <location>
        <begin position="1"/>
        <end position="11"/>
    </location>
</feature>
<dbReference type="GO" id="GO:0051301">
    <property type="term" value="P:cell division"/>
    <property type="evidence" value="ECO:0007669"/>
    <property type="project" value="UniProtKB-KW"/>
</dbReference>
<organism evidence="9 10">
    <name type="scientific">Paraoerskovia sediminicola</name>
    <dbReference type="NCBI Taxonomy" id="1138587"/>
    <lineage>
        <taxon>Bacteria</taxon>
        <taxon>Bacillati</taxon>
        <taxon>Actinomycetota</taxon>
        <taxon>Actinomycetes</taxon>
        <taxon>Micrococcales</taxon>
        <taxon>Cellulomonadaceae</taxon>
        <taxon>Paraoerskovia</taxon>
    </lineage>
</organism>
<comment type="function">
    <text evidence="7">Involved in cell division.</text>
</comment>
<comment type="subcellular location">
    <subcellularLocation>
        <location evidence="7">Cell membrane</location>
        <topology evidence="7">Multi-pass membrane protein</topology>
    </subcellularLocation>
</comment>
<evidence type="ECO:0000256" key="6">
    <source>
        <dbReference type="ARBA" id="ARBA00023306"/>
    </source>
</evidence>
<keyword evidence="3 7" id="KW-0812">Transmembrane</keyword>
<keyword evidence="4 7" id="KW-1133">Transmembrane helix</keyword>
<evidence type="ECO:0000256" key="1">
    <source>
        <dbReference type="ARBA" id="ARBA00022475"/>
    </source>
</evidence>
<comment type="similarity">
    <text evidence="7">Belongs to the CrgA family.</text>
</comment>
<dbReference type="InterPro" id="IPR009619">
    <property type="entry name" value="CrgA"/>
</dbReference>
<evidence type="ECO:0000256" key="4">
    <source>
        <dbReference type="ARBA" id="ARBA00022989"/>
    </source>
</evidence>